<feature type="domain" description="SEFIR" evidence="1">
    <location>
        <begin position="5"/>
        <end position="141"/>
    </location>
</feature>
<dbReference type="PROSITE" id="PS51534">
    <property type="entry name" value="SEFIR"/>
    <property type="match status" value="1"/>
</dbReference>
<comment type="caution">
    <text evidence="2">The sequence shown here is derived from an EMBL/GenBank/DDBJ whole genome shotgun (WGS) entry which is preliminary data.</text>
</comment>
<name>A0AAE3JCI0_9FIRM</name>
<proteinExistence type="predicted"/>
<dbReference type="SUPFAM" id="SSF52200">
    <property type="entry name" value="Toll/Interleukin receptor TIR domain"/>
    <property type="match status" value="1"/>
</dbReference>
<dbReference type="Pfam" id="PF08357">
    <property type="entry name" value="SEFIR"/>
    <property type="match status" value="1"/>
</dbReference>
<reference evidence="2 3" key="1">
    <citation type="submission" date="2021-10" db="EMBL/GenBank/DDBJ databases">
        <title>Anaerobic single-cell dispensing facilitates the cultivation of human gut bacteria.</title>
        <authorList>
            <person name="Afrizal A."/>
        </authorList>
    </citation>
    <scope>NUCLEOTIDE SEQUENCE [LARGE SCALE GENOMIC DNA]</scope>
    <source>
        <strain evidence="2 3">CLA-AA-H224</strain>
    </source>
</reference>
<evidence type="ECO:0000313" key="3">
    <source>
        <dbReference type="Proteomes" id="UP001198200"/>
    </source>
</evidence>
<dbReference type="AlphaFoldDB" id="A0AAE3JCI0"/>
<organism evidence="2 3">
    <name type="scientific">Anthropogastromicrobium aceti</name>
    <dbReference type="NCBI Taxonomy" id="2981768"/>
    <lineage>
        <taxon>Bacteria</taxon>
        <taxon>Bacillati</taxon>
        <taxon>Bacillota</taxon>
        <taxon>Clostridia</taxon>
        <taxon>Lachnospirales</taxon>
        <taxon>Lachnospiraceae</taxon>
        <taxon>Anthropogastromicrobium</taxon>
    </lineage>
</organism>
<dbReference type="Gene3D" id="3.40.50.10140">
    <property type="entry name" value="Toll/interleukin-1 receptor homology (TIR) domain"/>
    <property type="match status" value="1"/>
</dbReference>
<sequence>MLDRIPQVFISYSWTNELFKQSVEELAQKLMHDGVNVKLDIWDLKDGQDKYMFMEECVTNSDIDKVLIICDKGYASKADKRQGGVGTETAIISAEVYQNARQEKFIPVIMERDENGDPYMPAYLKSRIYKDLTGDNYEKEYESLLRNIYEKPARRKPELGSRPKWLDEEAPAGLYPVKEAELRVAGISVNRLKSTTLQEFIDVYIEALNPFFRKTIDENTYLEDFVSLKEYRNIFLDYLKQVALKADCFGESMADTFEKMYNTLYNVQTFVPNAFSVNPDLFDIFRVHIWELFVCTVTYMLHAELYSDINKLLVHTYFLRMSPVGSDIRPVSYNGFYHYSNVLEEKVKPTLSGELKNKLTLTGHYLCNEREYLPIYSGKKLAEADLFLHQVYNGLGLEELTSYFTWFPICYIYAEEYSSMWVKLRSKRFCEKIMLIFGVDTVEKLKGCLVKCIQDKNARYRQGFVLPARAILDCIKENEIATLP</sequence>
<evidence type="ECO:0000259" key="1">
    <source>
        <dbReference type="PROSITE" id="PS51534"/>
    </source>
</evidence>
<dbReference type="InterPro" id="IPR013568">
    <property type="entry name" value="SEFIR_dom"/>
</dbReference>
<dbReference type="InterPro" id="IPR035897">
    <property type="entry name" value="Toll_tir_struct_dom_sf"/>
</dbReference>
<keyword evidence="3" id="KW-1185">Reference proteome</keyword>
<dbReference type="RefSeq" id="WP_308731751.1">
    <property type="nucleotide sequence ID" value="NZ_JAJEQN010000018.1"/>
</dbReference>
<protein>
    <submittedName>
        <fullName evidence="2">TIR domain-containing protein</fullName>
    </submittedName>
</protein>
<evidence type="ECO:0000313" key="2">
    <source>
        <dbReference type="EMBL" id="MCC2221663.1"/>
    </source>
</evidence>
<dbReference type="EMBL" id="JAJEQN010000018">
    <property type="protein sequence ID" value="MCC2221663.1"/>
    <property type="molecule type" value="Genomic_DNA"/>
</dbReference>
<accession>A0AAE3JCI0</accession>
<gene>
    <name evidence="2" type="ORF">LKD48_08465</name>
</gene>
<dbReference type="Proteomes" id="UP001198200">
    <property type="component" value="Unassembled WGS sequence"/>
</dbReference>